<dbReference type="GO" id="GO:0000049">
    <property type="term" value="F:tRNA binding"/>
    <property type="evidence" value="ECO:0007669"/>
    <property type="project" value="InterPro"/>
</dbReference>
<name>A0AAD5U6K7_9FUNG</name>
<evidence type="ECO:0000313" key="3">
    <source>
        <dbReference type="EMBL" id="KAJ3226184.1"/>
    </source>
</evidence>
<proteinExistence type="predicted"/>
<dbReference type="Proteomes" id="UP001211065">
    <property type="component" value="Unassembled WGS sequence"/>
</dbReference>
<dbReference type="SUPFAM" id="SSF52402">
    <property type="entry name" value="Adenine nucleotide alpha hydrolases-like"/>
    <property type="match status" value="1"/>
</dbReference>
<keyword evidence="4" id="KW-1185">Reference proteome</keyword>
<keyword evidence="1" id="KW-0963">Cytoplasm</keyword>
<dbReference type="GO" id="GO:0005829">
    <property type="term" value="C:cytosol"/>
    <property type="evidence" value="ECO:0007669"/>
    <property type="project" value="TreeGrafter"/>
</dbReference>
<evidence type="ECO:0000313" key="4">
    <source>
        <dbReference type="Proteomes" id="UP001211065"/>
    </source>
</evidence>
<dbReference type="Gene3D" id="3.40.50.620">
    <property type="entry name" value="HUPs"/>
    <property type="match status" value="1"/>
</dbReference>
<dbReference type="PANTHER" id="PTHR20882">
    <property type="entry name" value="CYTOPLASMIC TRNA 2-THIOLATION PROTEIN 2"/>
    <property type="match status" value="1"/>
</dbReference>
<reference evidence="3" key="1">
    <citation type="submission" date="2020-05" db="EMBL/GenBank/DDBJ databases">
        <title>Phylogenomic resolution of chytrid fungi.</title>
        <authorList>
            <person name="Stajich J.E."/>
            <person name="Amses K."/>
            <person name="Simmons R."/>
            <person name="Seto K."/>
            <person name="Myers J."/>
            <person name="Bonds A."/>
            <person name="Quandt C.A."/>
            <person name="Barry K."/>
            <person name="Liu P."/>
            <person name="Grigoriev I."/>
            <person name="Longcore J.E."/>
            <person name="James T.Y."/>
        </authorList>
    </citation>
    <scope>NUCLEOTIDE SEQUENCE</scope>
    <source>
        <strain evidence="3">JEL0476</strain>
    </source>
</reference>
<comment type="caution">
    <text evidence="3">The sequence shown here is derived from an EMBL/GenBank/DDBJ whole genome shotgun (WGS) entry which is preliminary data.</text>
</comment>
<evidence type="ECO:0000256" key="2">
    <source>
        <dbReference type="ARBA" id="ARBA00022694"/>
    </source>
</evidence>
<dbReference type="GO" id="GO:0016783">
    <property type="term" value="F:sulfurtransferase activity"/>
    <property type="evidence" value="ECO:0007669"/>
    <property type="project" value="TreeGrafter"/>
</dbReference>
<sequence length="392" mass="43820">MGLQKADLGEKNKVLIAYSGGPSSTLLLNLTQTFHESSSHKKFVDVEIINIDESSMDDRNIEVAKKISEVANKSNFNYTQLKLESILEGCSQEFKKHLLFDGENPNSTSLLASNEEVFKHYISSIQSKDSVQDSIKNIKLRLILQHAKDRNCGLIFFGDNSTRIACQSIAMASKGRGYSFPIDFSLSTSWYNGFVIIKPLKDILVKEIGIYNKLNNLDSFPFFDGLEKLFGNKVSIDKLTEDFIIGLDVEFPSTVSTIFKTITKATTSVNDTCLPCKNCLGPIKSNCDIWLASHSVTRLETITNPVEELEVRNIELCYIACLKSPTCFVSIWIIHFTVLEAIEVSALTEKEDDLLPDTEFSCRASIKERSSTLESSVPINVLVQLQKLLTLV</sequence>
<dbReference type="InterPro" id="IPR019407">
    <property type="entry name" value="CTU2"/>
</dbReference>
<evidence type="ECO:0000256" key="1">
    <source>
        <dbReference type="ARBA" id="ARBA00022490"/>
    </source>
</evidence>
<dbReference type="PANTHER" id="PTHR20882:SF14">
    <property type="entry name" value="CYTOPLASMIC TRNA 2-THIOLATION PROTEIN 2"/>
    <property type="match status" value="1"/>
</dbReference>
<accession>A0AAD5U6K7</accession>
<organism evidence="3 4">
    <name type="scientific">Clydaea vesicula</name>
    <dbReference type="NCBI Taxonomy" id="447962"/>
    <lineage>
        <taxon>Eukaryota</taxon>
        <taxon>Fungi</taxon>
        <taxon>Fungi incertae sedis</taxon>
        <taxon>Chytridiomycota</taxon>
        <taxon>Chytridiomycota incertae sedis</taxon>
        <taxon>Chytridiomycetes</taxon>
        <taxon>Lobulomycetales</taxon>
        <taxon>Lobulomycetaceae</taxon>
        <taxon>Clydaea</taxon>
    </lineage>
</organism>
<protein>
    <submittedName>
        <fullName evidence="3">Cytoplasmic tRNA 2-thiolation protein 2</fullName>
    </submittedName>
</protein>
<dbReference type="Pfam" id="PF10288">
    <property type="entry name" value="CTU2"/>
    <property type="match status" value="1"/>
</dbReference>
<keyword evidence="2" id="KW-0819">tRNA processing</keyword>
<dbReference type="AlphaFoldDB" id="A0AAD5U6K7"/>
<dbReference type="InterPro" id="IPR014729">
    <property type="entry name" value="Rossmann-like_a/b/a_fold"/>
</dbReference>
<dbReference type="GO" id="GO:0002143">
    <property type="term" value="P:tRNA wobble position uridine thiolation"/>
    <property type="evidence" value="ECO:0007669"/>
    <property type="project" value="TreeGrafter"/>
</dbReference>
<gene>
    <name evidence="3" type="primary">CTU2</name>
    <name evidence="3" type="ORF">HK099_005410</name>
</gene>
<dbReference type="EMBL" id="JADGJW010000042">
    <property type="protein sequence ID" value="KAJ3226184.1"/>
    <property type="molecule type" value="Genomic_DNA"/>
</dbReference>